<feature type="domain" description="C2" evidence="16">
    <location>
        <begin position="665"/>
        <end position="785"/>
    </location>
</feature>
<keyword evidence="12" id="KW-0445">Lipid transport</keyword>
<evidence type="ECO:0000256" key="9">
    <source>
        <dbReference type="ARBA" id="ARBA00022824"/>
    </source>
</evidence>
<keyword evidence="8" id="KW-0677">Repeat</keyword>
<evidence type="ECO:0000256" key="12">
    <source>
        <dbReference type="ARBA" id="ARBA00023055"/>
    </source>
</evidence>
<comment type="caution">
    <text evidence="18">The sequence shown here is derived from an EMBL/GenBank/DDBJ whole genome shotgun (WGS) entry which is preliminary data.</text>
</comment>
<dbReference type="PROSITE" id="PS50004">
    <property type="entry name" value="C2"/>
    <property type="match status" value="3"/>
</dbReference>
<keyword evidence="13" id="KW-0446">Lipid-binding</keyword>
<dbReference type="PANTHER" id="PTHR45761:SF1">
    <property type="entry name" value="EXTENDED SYNAPTOTAGMIN-LIKE PROTEIN 2, ISOFORM C"/>
    <property type="match status" value="1"/>
</dbReference>
<evidence type="ECO:0000259" key="16">
    <source>
        <dbReference type="PROSITE" id="PS50004"/>
    </source>
</evidence>
<feature type="domain" description="C2" evidence="16">
    <location>
        <begin position="268"/>
        <end position="395"/>
    </location>
</feature>
<reference evidence="18 19" key="1">
    <citation type="submission" date="2024-11" db="EMBL/GenBank/DDBJ databases">
        <title>Chromosome-level genome assembly of the freshwater bivalve Anodonta woodiana.</title>
        <authorList>
            <person name="Chen X."/>
        </authorList>
    </citation>
    <scope>NUCLEOTIDE SEQUENCE [LARGE SCALE GENOMIC DNA]</scope>
    <source>
        <strain evidence="18">MN2024</strain>
        <tissue evidence="18">Gills</tissue>
    </source>
</reference>
<dbReference type="FunFam" id="2.60.40.150:FF:000093">
    <property type="entry name" value="Extended synaptotagmin 3"/>
    <property type="match status" value="1"/>
</dbReference>
<keyword evidence="19" id="KW-1185">Reference proteome</keyword>
<dbReference type="InterPro" id="IPR035892">
    <property type="entry name" value="C2_domain_sf"/>
</dbReference>
<dbReference type="CDD" id="cd21670">
    <property type="entry name" value="SMP_ESyt"/>
    <property type="match status" value="1"/>
</dbReference>
<dbReference type="InterPro" id="IPR051634">
    <property type="entry name" value="Extended_Synaptotagmin"/>
</dbReference>
<evidence type="ECO:0000256" key="2">
    <source>
        <dbReference type="ARBA" id="ARBA00004477"/>
    </source>
</evidence>
<dbReference type="PROSITE" id="PS51847">
    <property type="entry name" value="SMP"/>
    <property type="match status" value="1"/>
</dbReference>
<keyword evidence="10" id="KW-0106">Calcium</keyword>
<evidence type="ECO:0000313" key="19">
    <source>
        <dbReference type="Proteomes" id="UP001634394"/>
    </source>
</evidence>
<evidence type="ECO:0000256" key="5">
    <source>
        <dbReference type="ARBA" id="ARBA00022475"/>
    </source>
</evidence>
<keyword evidence="11" id="KW-1133">Transmembrane helix</keyword>
<dbReference type="PANTHER" id="PTHR45761">
    <property type="entry name" value="EXTENDED SYNAPTOTAGMIN-LIKE PROTEIN 2, ISOFORM C"/>
    <property type="match status" value="1"/>
</dbReference>
<evidence type="ECO:0000256" key="6">
    <source>
        <dbReference type="ARBA" id="ARBA00022692"/>
    </source>
</evidence>
<feature type="domain" description="C2" evidence="16">
    <location>
        <begin position="417"/>
        <end position="553"/>
    </location>
</feature>
<evidence type="ECO:0000256" key="10">
    <source>
        <dbReference type="ARBA" id="ARBA00022837"/>
    </source>
</evidence>
<dbReference type="InterPro" id="IPR037752">
    <property type="entry name" value="C2C_KIAA1228"/>
</dbReference>
<accession>A0ABD3TH42</accession>
<evidence type="ECO:0000256" key="1">
    <source>
        <dbReference type="ARBA" id="ARBA00004202"/>
    </source>
</evidence>
<protein>
    <recommendedName>
        <fullName evidence="20">Extended synaptotagmin-2</fullName>
    </recommendedName>
</protein>
<comment type="subcellular location">
    <subcellularLocation>
        <location evidence="1">Cell membrane</location>
        <topology evidence="1">Peripheral membrane protein</topology>
    </subcellularLocation>
    <subcellularLocation>
        <location evidence="2">Endoplasmic reticulum membrane</location>
        <topology evidence="2">Multi-pass membrane protein</topology>
    </subcellularLocation>
</comment>
<keyword evidence="6" id="KW-0812">Transmembrane</keyword>
<dbReference type="CDD" id="cd08391">
    <property type="entry name" value="C2A_C2C_Synaptotagmin_like"/>
    <property type="match status" value="1"/>
</dbReference>
<evidence type="ECO:0000256" key="4">
    <source>
        <dbReference type="ARBA" id="ARBA00022448"/>
    </source>
</evidence>
<sequence>MGKEKPPTPTKKTAKEDTLLFSVIKLYFKHALLFLPVWVLGYFNFSPSWILLGLVVYVWKEKHTREQHAKIEISQAIAKNEKEVILARVADLPSWVSFPDVERAEWLNKVIDQVWPYIGDYVQDLLKTTVESKIQQSAPAVSSFKFVTIDLGDIPPRIGGVKVYTENVRRDEIYMDLDIIYASDCNIIVSIKGVKAGIKDLQIHGTLRVVFKPLLSKMPLFGSISVFFLNSPEINFNLTELANALDLPGLNDMLYTIVKEQVANIMVLPNRIVVPLFPEMDVCKLRYPQPAGVLRVYVIEAKDLIKADVSVLGKGKSDPYAVIKVGAQKFKTKVIQNTVTPRWDAVFEVIINEKDGQYMDIKLKDEDPGNKDDALGNVNIEIAPVAEKGAVDSWLPLENVKKGLLHVKLVWLHLSKDPEELKKICEQMKGDKKQEELSSCVVMINLDSAKDLPRSKKLSEPSPYAVISISQSRFESNVSIDTCEPRWEQSFRCLVHDPYFEMLDLKVMDKKSDKCLGELSFPLKNLLAAPDLVLDQQFQLRKSETNSQVHLRLALRVLTTEKAIDWQEESENLLTKSAEGTTQDTVPESPGDQKSTHAAQEEKNSTPGLKASQENNVTSSTAPVGQNDVKPVTKLIPPASSSHDEEDSAVRQRKSVTPSGGSEFGRGRIQLTFRYSSQRERMIVVVHKCQGLPAMDRDHFSDPYVKLYLLPDKSTKGKRKTKVIKDNLDPIYDETFEFQVPPGEINSRSLEVTVNNDNTFKQDLIGMIVIDLQKLDVTKALTDWFDLRPESKGQRPVSIETDV</sequence>
<keyword evidence="7" id="KW-0479">Metal-binding</keyword>
<comment type="similarity">
    <text evidence="3">Belongs to the extended synaptotagmin family.</text>
</comment>
<dbReference type="CDD" id="cd04050">
    <property type="entry name" value="C2B_Synaptotagmin-like"/>
    <property type="match status" value="1"/>
</dbReference>
<keyword evidence="9" id="KW-0256">Endoplasmic reticulum</keyword>
<evidence type="ECO:0000256" key="7">
    <source>
        <dbReference type="ARBA" id="ARBA00022723"/>
    </source>
</evidence>
<dbReference type="GO" id="GO:0006869">
    <property type="term" value="P:lipid transport"/>
    <property type="evidence" value="ECO:0007669"/>
    <property type="project" value="UniProtKB-KW"/>
</dbReference>
<dbReference type="InterPro" id="IPR000008">
    <property type="entry name" value="C2_dom"/>
</dbReference>
<evidence type="ECO:0008006" key="20">
    <source>
        <dbReference type="Google" id="ProtNLM"/>
    </source>
</evidence>
<dbReference type="EMBL" id="JBJQND010000018">
    <property type="protein sequence ID" value="KAL3835823.1"/>
    <property type="molecule type" value="Genomic_DNA"/>
</dbReference>
<feature type="compositionally biased region" description="Polar residues" evidence="15">
    <location>
        <begin position="612"/>
        <end position="624"/>
    </location>
</feature>
<dbReference type="AlphaFoldDB" id="A0ABD3TH42"/>
<dbReference type="GO" id="GO:0005789">
    <property type="term" value="C:endoplasmic reticulum membrane"/>
    <property type="evidence" value="ECO:0007669"/>
    <property type="project" value="UniProtKB-SubCell"/>
</dbReference>
<dbReference type="GO" id="GO:0008289">
    <property type="term" value="F:lipid binding"/>
    <property type="evidence" value="ECO:0007669"/>
    <property type="project" value="UniProtKB-KW"/>
</dbReference>
<dbReference type="InterPro" id="IPR037749">
    <property type="entry name" value="Ext_Synaptotagmin_C2B"/>
</dbReference>
<proteinExistence type="inferred from homology"/>
<evidence type="ECO:0000256" key="13">
    <source>
        <dbReference type="ARBA" id="ARBA00023121"/>
    </source>
</evidence>
<dbReference type="SMART" id="SM00239">
    <property type="entry name" value="C2"/>
    <property type="match status" value="3"/>
</dbReference>
<dbReference type="Proteomes" id="UP001634394">
    <property type="component" value="Unassembled WGS sequence"/>
</dbReference>
<gene>
    <name evidence="18" type="ORF">ACJMK2_021294</name>
</gene>
<evidence type="ECO:0000256" key="14">
    <source>
        <dbReference type="ARBA" id="ARBA00023136"/>
    </source>
</evidence>
<organism evidence="18 19">
    <name type="scientific">Sinanodonta woodiana</name>
    <name type="common">Chinese pond mussel</name>
    <name type="synonym">Anodonta woodiana</name>
    <dbReference type="NCBI Taxonomy" id="1069815"/>
    <lineage>
        <taxon>Eukaryota</taxon>
        <taxon>Metazoa</taxon>
        <taxon>Spiralia</taxon>
        <taxon>Lophotrochozoa</taxon>
        <taxon>Mollusca</taxon>
        <taxon>Bivalvia</taxon>
        <taxon>Autobranchia</taxon>
        <taxon>Heteroconchia</taxon>
        <taxon>Palaeoheterodonta</taxon>
        <taxon>Unionida</taxon>
        <taxon>Unionoidea</taxon>
        <taxon>Unionidae</taxon>
        <taxon>Unioninae</taxon>
        <taxon>Sinanodonta</taxon>
    </lineage>
</organism>
<dbReference type="CDD" id="cd04030">
    <property type="entry name" value="C2C_KIAA1228"/>
    <property type="match status" value="1"/>
</dbReference>
<feature type="domain" description="SMP-LTD" evidence="17">
    <location>
        <begin position="100"/>
        <end position="277"/>
    </location>
</feature>
<dbReference type="Pfam" id="PF00168">
    <property type="entry name" value="C2"/>
    <property type="match status" value="3"/>
</dbReference>
<evidence type="ECO:0000256" key="8">
    <source>
        <dbReference type="ARBA" id="ARBA00022737"/>
    </source>
</evidence>
<dbReference type="InterPro" id="IPR037733">
    <property type="entry name" value="Ext_Synaptotagmin_C2A"/>
</dbReference>
<feature type="compositionally biased region" description="Polar residues" evidence="15">
    <location>
        <begin position="575"/>
        <end position="598"/>
    </location>
</feature>
<dbReference type="GO" id="GO:0005886">
    <property type="term" value="C:plasma membrane"/>
    <property type="evidence" value="ECO:0007669"/>
    <property type="project" value="UniProtKB-SubCell"/>
</dbReference>
<dbReference type="InterPro" id="IPR039010">
    <property type="entry name" value="Synaptotagmin_SMP"/>
</dbReference>
<dbReference type="FunFam" id="2.60.40.150:FF:000155">
    <property type="entry name" value="extended synaptotagmin-2 isoform X1"/>
    <property type="match status" value="1"/>
</dbReference>
<evidence type="ECO:0000313" key="18">
    <source>
        <dbReference type="EMBL" id="KAL3835823.1"/>
    </source>
</evidence>
<dbReference type="SUPFAM" id="SSF49562">
    <property type="entry name" value="C2 domain (Calcium/lipid-binding domain, CaLB)"/>
    <property type="match status" value="3"/>
</dbReference>
<keyword evidence="14" id="KW-0472">Membrane</keyword>
<dbReference type="InterPro" id="IPR031468">
    <property type="entry name" value="SMP_LBD"/>
</dbReference>
<name>A0ABD3TH42_SINWO</name>
<keyword evidence="4" id="KW-0813">Transport</keyword>
<feature type="region of interest" description="Disordered" evidence="15">
    <location>
        <begin position="575"/>
        <end position="665"/>
    </location>
</feature>
<evidence type="ECO:0000256" key="3">
    <source>
        <dbReference type="ARBA" id="ARBA00005867"/>
    </source>
</evidence>
<evidence type="ECO:0000259" key="17">
    <source>
        <dbReference type="PROSITE" id="PS51847"/>
    </source>
</evidence>
<evidence type="ECO:0000256" key="15">
    <source>
        <dbReference type="SAM" id="MobiDB-lite"/>
    </source>
</evidence>
<dbReference type="FunFam" id="2.60.40.150:FF:000106">
    <property type="entry name" value="extended synaptotagmin-1 isoform X1"/>
    <property type="match status" value="1"/>
</dbReference>
<dbReference type="Gene3D" id="2.60.40.150">
    <property type="entry name" value="C2 domain"/>
    <property type="match status" value="3"/>
</dbReference>
<dbReference type="Pfam" id="PF17047">
    <property type="entry name" value="SMP_LBD"/>
    <property type="match status" value="1"/>
</dbReference>
<keyword evidence="5" id="KW-1003">Cell membrane</keyword>
<dbReference type="GO" id="GO:0046872">
    <property type="term" value="F:metal ion binding"/>
    <property type="evidence" value="ECO:0007669"/>
    <property type="project" value="UniProtKB-KW"/>
</dbReference>
<evidence type="ECO:0000256" key="11">
    <source>
        <dbReference type="ARBA" id="ARBA00022989"/>
    </source>
</evidence>